<proteinExistence type="predicted"/>
<evidence type="ECO:0000313" key="1">
    <source>
        <dbReference type="EMBL" id="QRG05411.1"/>
    </source>
</evidence>
<dbReference type="RefSeq" id="WP_203192277.1">
    <property type="nucleotide sequence ID" value="NZ_CP063362.1"/>
</dbReference>
<protein>
    <recommendedName>
        <fullName evidence="3">DUF2946 domain-containing protein</fullName>
    </recommendedName>
</protein>
<name>A0A974SGM4_9HYPH</name>
<dbReference type="KEGG" id="xdi:EZH22_20310"/>
<gene>
    <name evidence="1" type="ORF">EZH22_20310</name>
</gene>
<dbReference type="Pfam" id="PF11162">
    <property type="entry name" value="DUF2946"/>
    <property type="match status" value="1"/>
</dbReference>
<evidence type="ECO:0000313" key="2">
    <source>
        <dbReference type="Proteomes" id="UP000596427"/>
    </source>
</evidence>
<dbReference type="AlphaFoldDB" id="A0A974SGM4"/>
<accession>A0A974SGM4</accession>
<evidence type="ECO:0008006" key="3">
    <source>
        <dbReference type="Google" id="ProtNLM"/>
    </source>
</evidence>
<dbReference type="EMBL" id="CP063362">
    <property type="protein sequence ID" value="QRG05411.1"/>
    <property type="molecule type" value="Genomic_DNA"/>
</dbReference>
<sequence length="137" mass="13329">MRLFANSVMSARGRLGRSPGAARLLAAWTLCYLILLQSIVGALAAGAMASPGGGGSILCSASGASPADGDTHGAVMRGLHCVLCPAAGSVPVLAGPLRLPLPVARIESACAPAPAGLAPGAAPICENARSRAPPPAA</sequence>
<dbReference type="Proteomes" id="UP000596427">
    <property type="component" value="Chromosome"/>
</dbReference>
<reference evidence="1 2" key="1">
    <citation type="submission" date="2020-10" db="EMBL/GenBank/DDBJ databases">
        <title>Degradation of 1,4-Dioxane by Xanthobacter sp. YN2, via a Novel Group-2 Soluble Di-Iron Monooxygenase.</title>
        <authorList>
            <person name="Ma F."/>
            <person name="Wang Y."/>
            <person name="Yang J."/>
            <person name="Guo H."/>
            <person name="Su D."/>
            <person name="Yu L."/>
        </authorList>
    </citation>
    <scope>NUCLEOTIDE SEQUENCE [LARGE SCALE GENOMIC DNA]</scope>
    <source>
        <strain evidence="1 2">YN2</strain>
    </source>
</reference>
<organism evidence="1 2">
    <name type="scientific">Xanthobacter dioxanivorans</name>
    <dbReference type="NCBI Taxonomy" id="2528964"/>
    <lineage>
        <taxon>Bacteria</taxon>
        <taxon>Pseudomonadati</taxon>
        <taxon>Pseudomonadota</taxon>
        <taxon>Alphaproteobacteria</taxon>
        <taxon>Hyphomicrobiales</taxon>
        <taxon>Xanthobacteraceae</taxon>
        <taxon>Xanthobacter</taxon>
    </lineage>
</organism>
<dbReference type="InterPro" id="IPR021333">
    <property type="entry name" value="DUF2946"/>
</dbReference>
<keyword evidence="2" id="KW-1185">Reference proteome</keyword>